<reference evidence="2 3" key="1">
    <citation type="submission" date="2025-04" db="UniProtKB">
        <authorList>
            <consortium name="RefSeq"/>
        </authorList>
    </citation>
    <scope>IDENTIFICATION</scope>
</reference>
<keyword evidence="1" id="KW-1185">Reference proteome</keyword>
<sequence length="199" mass="22129">MTPLHMALRNGSDTPILTPYFEDKEMHMDSEILNTGLSAISVKGYDAGDPKEYIGLRARNSFRSVHRPDLSKLKNWSGNHARQKLGNFGNDPGCSTLPINDDSGTELVEGNQLTLIHATVDETADMDDDDSTYISEPRTTQFSDNDLDENTNLHKCRAEFCVTIGRIDRNLRDGITGRIENIGMTPVQEELNEKSTTGL</sequence>
<dbReference type="RefSeq" id="XP_015585001.1">
    <property type="nucleotide sequence ID" value="XM_015729515.2"/>
</dbReference>
<name>A0AAJ7FCG6_CEPCN</name>
<accession>A0AAJ7FCG6</accession>
<dbReference type="AlphaFoldDB" id="A0AAJ7FCG6"/>
<dbReference type="KEGG" id="ccin:107262879"/>
<gene>
    <name evidence="2 3" type="primary">LOC107262879</name>
</gene>
<evidence type="ECO:0000313" key="3">
    <source>
        <dbReference type="RefSeq" id="XP_015585002.1"/>
    </source>
</evidence>
<dbReference type="Proteomes" id="UP000694920">
    <property type="component" value="Unplaced"/>
</dbReference>
<evidence type="ECO:0000313" key="1">
    <source>
        <dbReference type="Proteomes" id="UP000694920"/>
    </source>
</evidence>
<protein>
    <submittedName>
        <fullName evidence="2 3">Uncharacterized protein LOC107262879 isoform X1</fullName>
    </submittedName>
</protein>
<dbReference type="GeneID" id="107262879"/>
<organism evidence="1 2">
    <name type="scientific">Cephus cinctus</name>
    <name type="common">Wheat stem sawfly</name>
    <dbReference type="NCBI Taxonomy" id="211228"/>
    <lineage>
        <taxon>Eukaryota</taxon>
        <taxon>Metazoa</taxon>
        <taxon>Ecdysozoa</taxon>
        <taxon>Arthropoda</taxon>
        <taxon>Hexapoda</taxon>
        <taxon>Insecta</taxon>
        <taxon>Pterygota</taxon>
        <taxon>Neoptera</taxon>
        <taxon>Endopterygota</taxon>
        <taxon>Hymenoptera</taxon>
        <taxon>Cephoidea</taxon>
        <taxon>Cephidae</taxon>
        <taxon>Cephus</taxon>
    </lineage>
</organism>
<dbReference type="RefSeq" id="XP_015585002.1">
    <property type="nucleotide sequence ID" value="XM_015729516.2"/>
</dbReference>
<proteinExistence type="predicted"/>
<evidence type="ECO:0000313" key="2">
    <source>
        <dbReference type="RefSeq" id="XP_015585001.1"/>
    </source>
</evidence>